<proteinExistence type="inferred from homology"/>
<dbReference type="AlphaFoldDB" id="A0AAD4I0E2"/>
<evidence type="ECO:0000256" key="1">
    <source>
        <dbReference type="ARBA" id="ARBA00010795"/>
    </source>
</evidence>
<dbReference type="GO" id="GO:0019836">
    <property type="term" value="P:symbiont-mediated hemolysis of host erythrocyte"/>
    <property type="evidence" value="ECO:0007669"/>
    <property type="project" value="InterPro"/>
</dbReference>
<dbReference type="Pfam" id="PF06355">
    <property type="entry name" value="Aegerolysin"/>
    <property type="match status" value="1"/>
</dbReference>
<dbReference type="PANTHER" id="PTHR10039">
    <property type="entry name" value="AMELOGENIN"/>
    <property type="match status" value="1"/>
</dbReference>
<evidence type="ECO:0000313" key="2">
    <source>
        <dbReference type="EMBL" id="KAG7289876.1"/>
    </source>
</evidence>
<dbReference type="Proteomes" id="UP001197093">
    <property type="component" value="Unassembled WGS sequence"/>
</dbReference>
<dbReference type="EMBL" id="JAHCVI010000002">
    <property type="protein sequence ID" value="KAG7289876.1"/>
    <property type="molecule type" value="Genomic_DNA"/>
</dbReference>
<comment type="caution">
    <text evidence="2">The sequence shown here is derived from an EMBL/GenBank/DDBJ whole genome shotgun (WGS) entry which is preliminary data.</text>
</comment>
<dbReference type="PANTHER" id="PTHR10039:SF5">
    <property type="entry name" value="NACHT DOMAIN-CONTAINING PROTEIN"/>
    <property type="match status" value="1"/>
</dbReference>
<sequence>MPARSVTCILLNATAKTLTLDVQFQELLHGEWSNGRMPPSSIAPGSFGKWESESGGFMTGTEGVLSYIIQGSDEKLQLHWNNPYAGSNWYGYSHPPGFKVEKNGGNGDNATVTFIFTETLEEWTKKSESDFKSLSIDAVQAGVTLRICLSSRHYPNISMRKTLELTVEASAEHERDIATYIAQKLEGHDDDIKAKVLEKAGGIFMWVVIVVSLLNKAYDDGRLEAMRKVLEEVPSNLEDVFNSLLSKDYANKAFAAEVLEQLQAG</sequence>
<evidence type="ECO:0000313" key="3">
    <source>
        <dbReference type="Proteomes" id="UP001197093"/>
    </source>
</evidence>
<protein>
    <submittedName>
        <fullName evidence="2">Uncharacterized protein</fullName>
    </submittedName>
</protein>
<accession>A0AAD4I0E2</accession>
<comment type="similarity">
    <text evidence="1">Belongs to the aegerolysin family.</text>
</comment>
<reference evidence="2" key="1">
    <citation type="submission" date="2023-02" db="EMBL/GenBank/DDBJ databases">
        <authorList>
            <person name="Palmer J.M."/>
        </authorList>
    </citation>
    <scope>NUCLEOTIDE SEQUENCE</scope>
    <source>
        <strain evidence="2">FW57</strain>
    </source>
</reference>
<dbReference type="InterPro" id="IPR009413">
    <property type="entry name" value="Aegerolysin-typ"/>
</dbReference>
<dbReference type="Gene3D" id="2.60.270.50">
    <property type="match status" value="1"/>
</dbReference>
<name>A0AAD4I0E2_9PEZI</name>
<gene>
    <name evidence="2" type="ORF">NEMBOFW57_006253</name>
</gene>
<keyword evidence="3" id="KW-1185">Reference proteome</keyword>
<organism evidence="2 3">
    <name type="scientific">Staphylotrichum longicolle</name>
    <dbReference type="NCBI Taxonomy" id="669026"/>
    <lineage>
        <taxon>Eukaryota</taxon>
        <taxon>Fungi</taxon>
        <taxon>Dikarya</taxon>
        <taxon>Ascomycota</taxon>
        <taxon>Pezizomycotina</taxon>
        <taxon>Sordariomycetes</taxon>
        <taxon>Sordariomycetidae</taxon>
        <taxon>Sordariales</taxon>
        <taxon>Chaetomiaceae</taxon>
        <taxon>Staphylotrichum</taxon>
    </lineage>
</organism>